<dbReference type="SUPFAM" id="SSF54277">
    <property type="entry name" value="CAD &amp; PB1 domains"/>
    <property type="match status" value="1"/>
</dbReference>
<dbReference type="InterPro" id="IPR045012">
    <property type="entry name" value="NLP"/>
</dbReference>
<dbReference type="InterPro" id="IPR055081">
    <property type="entry name" value="NLP1-9_GAF"/>
</dbReference>
<dbReference type="Pfam" id="PF02042">
    <property type="entry name" value="RWP-RK"/>
    <property type="match status" value="1"/>
</dbReference>
<protein>
    <submittedName>
        <fullName evidence="8">Uncharacterized protein</fullName>
    </submittedName>
</protein>
<keyword evidence="9" id="KW-1185">Reference proteome</keyword>
<dbReference type="InterPro" id="IPR053793">
    <property type="entry name" value="PB1-like"/>
</dbReference>
<dbReference type="PANTHER" id="PTHR32002">
    <property type="entry name" value="PROTEIN NLP8"/>
    <property type="match status" value="1"/>
</dbReference>
<evidence type="ECO:0000256" key="4">
    <source>
        <dbReference type="ARBA" id="ARBA00023242"/>
    </source>
</evidence>
<feature type="region of interest" description="Disordered" evidence="5">
    <location>
        <begin position="597"/>
        <end position="619"/>
    </location>
</feature>
<sequence>MDDHATIFGSMNNLEFVFIDETSPLDGGWLESSNMSFDFSSSSYFDINDIHMVKSVDDRLIQAVEFLNKRCIMDKDVLVQIWLPVTRQGKLVLTVEDQPFVINSDSVDLSNYREVSKNYKFGAELIGLPSTVYLKMFPSCIPDLQFVGEENDPRVIYAQKLNLYGCLNLPVFELDGETCVRVIEVVTTSQKVNFRDQIENICKALEAVDLRSSEFLVHPKLKADIDFSEPYQLAVAEIRDVLRSICNTLKLPLAQTWGPCKSSSKNLDTSIYIIESASYVFDPHVLGFFEACCALQLVPGEGIAGKALGTNQPCFADINDFCRDDYPAAHEARMFGLEGAVAIRLHSTYTGPLDFVLEFFLPRDCKSHVEHQEMRSSIASMIKNLSWSLHETQDEVVEEILEPASFSVNETNTHDESWISHMLEAQRRGENVVLSMGCQKEEPEEEFKVINHQFYHGLTFSDHEKQTYLGWGSNSKDQSLGTKRSTEKGRAKTERNISLQVLQQYFPGSLKDAAKNIGVCPTTLKRICRQHGIMRWPSRKIKKVSHSLKKLQLVIDSVQGADGMINLGSFYTNFPELSSPVPPSPKPKVNDQINHLKSQTTPSHSSSSCSGGSSDPTGTEKMVLETKLPVACNNDKLKTISQGECVFRVKASYGDEKIRFKMSKDWGFGDLQQEISRRFNKYSMEDIILEYMDDDNEWVLLACDADLEECMDLHTSTKNQTIKLLIHRSSHASFVPLVHQNDGINMW</sequence>
<dbReference type="EMBL" id="JAUHHV010000007">
    <property type="protein sequence ID" value="KAK1419376.1"/>
    <property type="molecule type" value="Genomic_DNA"/>
</dbReference>
<dbReference type="InterPro" id="IPR003035">
    <property type="entry name" value="RWP-RK_dom"/>
</dbReference>
<dbReference type="InterPro" id="IPR034891">
    <property type="entry name" value="PB1_NLP"/>
</dbReference>
<evidence type="ECO:0000256" key="3">
    <source>
        <dbReference type="ARBA" id="ARBA00023163"/>
    </source>
</evidence>
<feature type="domain" description="PB1" evidence="7">
    <location>
        <begin position="646"/>
        <end position="729"/>
    </location>
</feature>
<dbReference type="InterPro" id="IPR000270">
    <property type="entry name" value="PB1_dom"/>
</dbReference>
<dbReference type="Pfam" id="PF22922">
    <property type="entry name" value="GAF_NLP"/>
    <property type="match status" value="1"/>
</dbReference>
<evidence type="ECO:0000256" key="5">
    <source>
        <dbReference type="SAM" id="MobiDB-lite"/>
    </source>
</evidence>
<dbReference type="GO" id="GO:0003700">
    <property type="term" value="F:DNA-binding transcription factor activity"/>
    <property type="evidence" value="ECO:0007669"/>
    <property type="project" value="InterPro"/>
</dbReference>
<keyword evidence="1" id="KW-0805">Transcription regulation</keyword>
<comment type="caution">
    <text evidence="8">The sequence shown here is derived from an EMBL/GenBank/DDBJ whole genome shotgun (WGS) entry which is preliminary data.</text>
</comment>
<evidence type="ECO:0000313" key="9">
    <source>
        <dbReference type="Proteomes" id="UP001229421"/>
    </source>
</evidence>
<feature type="compositionally biased region" description="Low complexity" evidence="5">
    <location>
        <begin position="598"/>
        <end position="619"/>
    </location>
</feature>
<dbReference type="CDD" id="cd06407">
    <property type="entry name" value="PB1_NLP"/>
    <property type="match status" value="1"/>
</dbReference>
<evidence type="ECO:0000256" key="1">
    <source>
        <dbReference type="ARBA" id="ARBA00023015"/>
    </source>
</evidence>
<evidence type="ECO:0000259" key="6">
    <source>
        <dbReference type="PROSITE" id="PS51519"/>
    </source>
</evidence>
<keyword evidence="2" id="KW-0238">DNA-binding</keyword>
<evidence type="ECO:0000256" key="2">
    <source>
        <dbReference type="ARBA" id="ARBA00023125"/>
    </source>
</evidence>
<keyword evidence="3" id="KW-0804">Transcription</keyword>
<reference evidence="8" key="1">
    <citation type="journal article" date="2023" name="bioRxiv">
        <title>Improved chromosome-level genome assembly for marigold (Tagetes erecta).</title>
        <authorList>
            <person name="Jiang F."/>
            <person name="Yuan L."/>
            <person name="Wang S."/>
            <person name="Wang H."/>
            <person name="Xu D."/>
            <person name="Wang A."/>
            <person name="Fan W."/>
        </authorList>
    </citation>
    <scope>NUCLEOTIDE SEQUENCE</scope>
    <source>
        <strain evidence="8">WSJ</strain>
        <tissue evidence="8">Leaf</tissue>
    </source>
</reference>
<dbReference type="AlphaFoldDB" id="A0AAD8KDJ6"/>
<dbReference type="Proteomes" id="UP001229421">
    <property type="component" value="Unassembled WGS sequence"/>
</dbReference>
<feature type="compositionally biased region" description="Polar residues" evidence="5">
    <location>
        <begin position="472"/>
        <end position="483"/>
    </location>
</feature>
<organism evidence="8 9">
    <name type="scientific">Tagetes erecta</name>
    <name type="common">African marigold</name>
    <dbReference type="NCBI Taxonomy" id="13708"/>
    <lineage>
        <taxon>Eukaryota</taxon>
        <taxon>Viridiplantae</taxon>
        <taxon>Streptophyta</taxon>
        <taxon>Embryophyta</taxon>
        <taxon>Tracheophyta</taxon>
        <taxon>Spermatophyta</taxon>
        <taxon>Magnoliopsida</taxon>
        <taxon>eudicotyledons</taxon>
        <taxon>Gunneridae</taxon>
        <taxon>Pentapetalae</taxon>
        <taxon>asterids</taxon>
        <taxon>campanulids</taxon>
        <taxon>Asterales</taxon>
        <taxon>Asteraceae</taxon>
        <taxon>Asteroideae</taxon>
        <taxon>Heliantheae alliance</taxon>
        <taxon>Tageteae</taxon>
        <taxon>Tagetes</taxon>
    </lineage>
</organism>
<feature type="domain" description="RWP-RK" evidence="6">
    <location>
        <begin position="483"/>
        <end position="564"/>
    </location>
</feature>
<dbReference type="Gene3D" id="3.10.20.90">
    <property type="entry name" value="Phosphatidylinositol 3-kinase Catalytic Subunit, Chain A, domain 1"/>
    <property type="match status" value="1"/>
</dbReference>
<keyword evidence="4" id="KW-0539">Nucleus</keyword>
<dbReference type="SMART" id="SM00666">
    <property type="entry name" value="PB1"/>
    <property type="match status" value="1"/>
</dbReference>
<feature type="region of interest" description="Disordered" evidence="5">
    <location>
        <begin position="471"/>
        <end position="492"/>
    </location>
</feature>
<proteinExistence type="predicted"/>
<evidence type="ECO:0000313" key="8">
    <source>
        <dbReference type="EMBL" id="KAK1419376.1"/>
    </source>
</evidence>
<dbReference type="PANTHER" id="PTHR32002:SF56">
    <property type="entry name" value="PB1 DOMAIN, RWP-RK DOMAIN PROTEIN-RELATED"/>
    <property type="match status" value="1"/>
</dbReference>
<dbReference type="Pfam" id="PF00564">
    <property type="entry name" value="PB1"/>
    <property type="match status" value="1"/>
</dbReference>
<dbReference type="PROSITE" id="PS51519">
    <property type="entry name" value="RWP_RK"/>
    <property type="match status" value="1"/>
</dbReference>
<evidence type="ECO:0000259" key="7">
    <source>
        <dbReference type="PROSITE" id="PS51745"/>
    </source>
</evidence>
<dbReference type="GO" id="GO:0003677">
    <property type="term" value="F:DNA binding"/>
    <property type="evidence" value="ECO:0007669"/>
    <property type="project" value="UniProtKB-KW"/>
</dbReference>
<dbReference type="PROSITE" id="PS51745">
    <property type="entry name" value="PB1"/>
    <property type="match status" value="1"/>
</dbReference>
<name>A0AAD8KDJ6_TARER</name>
<accession>A0AAD8KDJ6</accession>
<gene>
    <name evidence="8" type="ORF">QVD17_28542</name>
</gene>